<evidence type="ECO:0000256" key="3">
    <source>
        <dbReference type="ARBA" id="ARBA00022692"/>
    </source>
</evidence>
<keyword evidence="5 6" id="KW-0472">Membrane</keyword>
<evidence type="ECO:0000256" key="4">
    <source>
        <dbReference type="ARBA" id="ARBA00022989"/>
    </source>
</evidence>
<accession>A0A502CNY1</accession>
<dbReference type="Proteomes" id="UP000317722">
    <property type="component" value="Unassembled WGS sequence"/>
</dbReference>
<protein>
    <recommendedName>
        <fullName evidence="7">Type II secretion system protein GspF domain-containing protein</fullName>
    </recommendedName>
</protein>
<dbReference type="EMBL" id="RCZM01000005">
    <property type="protein sequence ID" value="TPG14937.1"/>
    <property type="molecule type" value="Genomic_DNA"/>
</dbReference>
<keyword evidence="4 6" id="KW-1133">Transmembrane helix</keyword>
<evidence type="ECO:0000256" key="1">
    <source>
        <dbReference type="ARBA" id="ARBA00004651"/>
    </source>
</evidence>
<reference evidence="8 9" key="1">
    <citation type="journal article" date="2019" name="Environ. Microbiol.">
        <title>Species interactions and distinct microbial communities in high Arctic permafrost affected cryosols are associated with the CH4 and CO2 gas fluxes.</title>
        <authorList>
            <person name="Altshuler I."/>
            <person name="Hamel J."/>
            <person name="Turney S."/>
            <person name="Magnuson E."/>
            <person name="Levesque R."/>
            <person name="Greer C."/>
            <person name="Whyte L.G."/>
        </authorList>
    </citation>
    <scope>NUCLEOTIDE SEQUENCE [LARGE SCALE GENOMIC DNA]</scope>
    <source>
        <strain evidence="8 9">S9.3A</strain>
    </source>
</reference>
<dbReference type="Pfam" id="PF00482">
    <property type="entry name" value="T2SSF"/>
    <property type="match status" value="1"/>
</dbReference>
<sequence length="180" mass="18046">MALESALAELVAAIAAPLRAGVAPSLALTAAAPTCAHDPALGPLLRDLVEATSTGTSAAAVWLRHADSHGSADLHFVGQAWGLSELTGAPLADALASGEEVLRARARGRDRVASAAAGPRASMAVLCLLPASGPVVGAAMGVDPRSLYFSSPVATASLLLGLVLAAGAWWWSQRILGRAA</sequence>
<evidence type="ECO:0000313" key="9">
    <source>
        <dbReference type="Proteomes" id="UP000317722"/>
    </source>
</evidence>
<organism evidence="8 9">
    <name type="scientific">Pedococcus bigeumensis</name>
    <dbReference type="NCBI Taxonomy" id="433644"/>
    <lineage>
        <taxon>Bacteria</taxon>
        <taxon>Bacillati</taxon>
        <taxon>Actinomycetota</taxon>
        <taxon>Actinomycetes</taxon>
        <taxon>Micrococcales</taxon>
        <taxon>Intrasporangiaceae</taxon>
        <taxon>Pedococcus</taxon>
    </lineage>
</organism>
<evidence type="ECO:0000313" key="8">
    <source>
        <dbReference type="EMBL" id="TPG14937.1"/>
    </source>
</evidence>
<feature type="domain" description="Type II secretion system protein GspF" evidence="7">
    <location>
        <begin position="15"/>
        <end position="130"/>
    </location>
</feature>
<name>A0A502CNY1_9MICO</name>
<evidence type="ECO:0000259" key="7">
    <source>
        <dbReference type="Pfam" id="PF00482"/>
    </source>
</evidence>
<dbReference type="GO" id="GO:0005886">
    <property type="term" value="C:plasma membrane"/>
    <property type="evidence" value="ECO:0007669"/>
    <property type="project" value="UniProtKB-SubCell"/>
</dbReference>
<keyword evidence="3 6" id="KW-0812">Transmembrane</keyword>
<dbReference type="PANTHER" id="PTHR35007:SF4">
    <property type="entry name" value="CONSERVED TRANSMEMBRANE PROTEIN-RELATED"/>
    <property type="match status" value="1"/>
</dbReference>
<proteinExistence type="predicted"/>
<evidence type="ECO:0000256" key="2">
    <source>
        <dbReference type="ARBA" id="ARBA00022475"/>
    </source>
</evidence>
<evidence type="ECO:0000256" key="5">
    <source>
        <dbReference type="ARBA" id="ARBA00023136"/>
    </source>
</evidence>
<gene>
    <name evidence="8" type="ORF">EAH86_15465</name>
</gene>
<dbReference type="PANTHER" id="PTHR35007">
    <property type="entry name" value="INTEGRAL MEMBRANE PROTEIN-RELATED"/>
    <property type="match status" value="1"/>
</dbReference>
<comment type="caution">
    <text evidence="8">The sequence shown here is derived from an EMBL/GenBank/DDBJ whole genome shotgun (WGS) entry which is preliminary data.</text>
</comment>
<feature type="transmembrane region" description="Helical" evidence="6">
    <location>
        <begin position="148"/>
        <end position="171"/>
    </location>
</feature>
<keyword evidence="2" id="KW-1003">Cell membrane</keyword>
<comment type="subcellular location">
    <subcellularLocation>
        <location evidence="1">Cell membrane</location>
        <topology evidence="1">Multi-pass membrane protein</topology>
    </subcellularLocation>
</comment>
<dbReference type="InterPro" id="IPR018076">
    <property type="entry name" value="T2SS_GspF_dom"/>
</dbReference>
<evidence type="ECO:0000256" key="6">
    <source>
        <dbReference type="SAM" id="Phobius"/>
    </source>
</evidence>
<dbReference type="AlphaFoldDB" id="A0A502CNY1"/>
<keyword evidence="9" id="KW-1185">Reference proteome</keyword>